<accession>S9S388</accession>
<dbReference type="HOGENOM" id="CLU_196007_2_0_5"/>
<dbReference type="OrthoDB" id="7876575at2"/>
<evidence type="ECO:0000313" key="2">
    <source>
        <dbReference type="Proteomes" id="UP000015351"/>
    </source>
</evidence>
<dbReference type="Proteomes" id="UP000015351">
    <property type="component" value="Unassembled WGS sequence"/>
</dbReference>
<keyword evidence="2" id="KW-1185">Reference proteome</keyword>
<dbReference type="AlphaFoldDB" id="S9S388"/>
<reference evidence="2" key="1">
    <citation type="journal article" date="2013" name="Stand. Genomic Sci.">
        <title>Genome sequence of the Litoreibacter arenae type strain (DSM 19593(T)), a member of the Roseobacter clade isolated from sea sand.</title>
        <authorList>
            <person name="Riedel T."/>
            <person name="Fiebig A."/>
            <person name="Petersen J."/>
            <person name="Gronow S."/>
            <person name="Kyrpides N.C."/>
            <person name="Goker M."/>
            <person name="Klenk H.P."/>
        </authorList>
    </citation>
    <scope>NUCLEOTIDE SEQUENCE [LARGE SCALE GENOMIC DNA]</scope>
    <source>
        <strain evidence="2">DSM 19593</strain>
    </source>
</reference>
<gene>
    <name evidence="1" type="ORF">thalar_00844</name>
</gene>
<proteinExistence type="predicted"/>
<comment type="caution">
    <text evidence="1">The sequence shown here is derived from an EMBL/GenBank/DDBJ whole genome shotgun (WGS) entry which is preliminary data.</text>
</comment>
<organism evidence="1 2">
    <name type="scientific">Litoreibacter arenae DSM 19593</name>
    <dbReference type="NCBI Taxonomy" id="1123360"/>
    <lineage>
        <taxon>Bacteria</taxon>
        <taxon>Pseudomonadati</taxon>
        <taxon>Pseudomonadota</taxon>
        <taxon>Alphaproteobacteria</taxon>
        <taxon>Rhodobacterales</taxon>
        <taxon>Roseobacteraceae</taxon>
        <taxon>Litoreibacter</taxon>
    </lineage>
</organism>
<protein>
    <submittedName>
        <fullName evidence="1">Uncharacterized protein</fullName>
    </submittedName>
</protein>
<dbReference type="EMBL" id="AONI01000008">
    <property type="protein sequence ID" value="EPX80624.1"/>
    <property type="molecule type" value="Genomic_DNA"/>
</dbReference>
<sequence length="48" mass="5097">MIRRMITLVLMGLAFYGGLKVERGVWQDRCLDAGGAIVGKVCTGARGG</sequence>
<dbReference type="PATRIC" id="fig|1123360.3.peg.834"/>
<name>S9S388_9RHOB</name>
<evidence type="ECO:0000313" key="1">
    <source>
        <dbReference type="EMBL" id="EPX80624.1"/>
    </source>
</evidence>
<dbReference type="RefSeq" id="WP_021099417.1">
    <property type="nucleotide sequence ID" value="NZ_KE557306.1"/>
</dbReference>